<dbReference type="PANTHER" id="PTHR33392:SF6">
    <property type="entry name" value="POLYISOPRENYL-TEICHOIC ACID--PEPTIDOGLYCAN TEICHOIC ACID TRANSFERASE TAGU"/>
    <property type="match status" value="1"/>
</dbReference>
<dbReference type="AlphaFoldDB" id="A0A1M7K2B8"/>
<dbReference type="Proteomes" id="UP000184038">
    <property type="component" value="Unassembled WGS sequence"/>
</dbReference>
<keyword evidence="3" id="KW-1133">Transmembrane helix</keyword>
<keyword evidence="3" id="KW-0472">Membrane</keyword>
<organism evidence="5 6">
    <name type="scientific">Anaerosporobacter mobilis DSM 15930</name>
    <dbReference type="NCBI Taxonomy" id="1120996"/>
    <lineage>
        <taxon>Bacteria</taxon>
        <taxon>Bacillati</taxon>
        <taxon>Bacillota</taxon>
        <taxon>Clostridia</taxon>
        <taxon>Lachnospirales</taxon>
        <taxon>Lachnospiraceae</taxon>
        <taxon>Anaerosporobacter</taxon>
    </lineage>
</organism>
<feature type="domain" description="Cell envelope-related transcriptional attenuator" evidence="4">
    <location>
        <begin position="165"/>
        <end position="322"/>
    </location>
</feature>
<protein>
    <submittedName>
        <fullName evidence="5">Transcriptional attenuator, LytR family</fullName>
    </submittedName>
</protein>
<evidence type="ECO:0000313" key="5">
    <source>
        <dbReference type="EMBL" id="SHM59398.1"/>
    </source>
</evidence>
<gene>
    <name evidence="5" type="ORF">SAMN02746066_02561</name>
</gene>
<feature type="region of interest" description="Disordered" evidence="2">
    <location>
        <begin position="36"/>
        <end position="66"/>
    </location>
</feature>
<proteinExistence type="inferred from homology"/>
<dbReference type="Gene3D" id="3.40.630.190">
    <property type="entry name" value="LCP protein"/>
    <property type="match status" value="1"/>
</dbReference>
<evidence type="ECO:0000313" key="6">
    <source>
        <dbReference type="Proteomes" id="UP000184038"/>
    </source>
</evidence>
<dbReference type="RefSeq" id="WP_073288231.1">
    <property type="nucleotide sequence ID" value="NZ_FRCP01000012.1"/>
</dbReference>
<dbReference type="InterPro" id="IPR050922">
    <property type="entry name" value="LytR/CpsA/Psr_CW_biosynth"/>
</dbReference>
<sequence length="423" mass="48176">MKEKNNNESHDMKDLKIQTDFSFDDDLYNIKESLKQQVNDQIEDEQNTSREDDGFNTNNMPNLDDYPKKKKKRTGLKIFIGILTFIILFASFLIFTKPGNRLITKLLANYISSSVNKDDPTTPDVNEQEEVSEYDWNTREIVGRKEDYVTNILLVGIEEIFGGRNTDTMIIASINTRDNTVQLSSLMRDSYVSVPGWKSTKLNAAYAHGGIELLRDTIESNYKIHLDGFVSVNFDSFEKIIDLLGGVEIQLGAKEANYLNTTNYISNKAYRNVKEGINLLNGNQALGYCRVRKVPTYDGVNNDFGRTLRQRRLLNAIFEKYKNQGIIQLVNTTNTCLGYVKTNLSTGQIEKLLNAMLEINVSTIGMKSIPIEGAYEAPKRYENTTWPILLDWDANIIDLYKSIYGDTDEEALNHLSTIKTTLQ</sequence>
<keyword evidence="3" id="KW-0812">Transmembrane</keyword>
<dbReference type="OrthoDB" id="27330at2"/>
<dbReference type="STRING" id="1120996.SAMN02746066_02561"/>
<reference evidence="5 6" key="1">
    <citation type="submission" date="2016-11" db="EMBL/GenBank/DDBJ databases">
        <authorList>
            <person name="Jaros S."/>
            <person name="Januszkiewicz K."/>
            <person name="Wedrychowicz H."/>
        </authorList>
    </citation>
    <scope>NUCLEOTIDE SEQUENCE [LARGE SCALE GENOMIC DNA]</scope>
    <source>
        <strain evidence="5 6">DSM 15930</strain>
    </source>
</reference>
<dbReference type="NCBIfam" id="TIGR00350">
    <property type="entry name" value="lytR_cpsA_psr"/>
    <property type="match status" value="1"/>
</dbReference>
<feature type="transmembrane region" description="Helical" evidence="3">
    <location>
        <begin position="76"/>
        <end position="95"/>
    </location>
</feature>
<dbReference type="Pfam" id="PF03816">
    <property type="entry name" value="LytR_cpsA_psr"/>
    <property type="match status" value="1"/>
</dbReference>
<name>A0A1M7K2B8_9FIRM</name>
<evidence type="ECO:0000256" key="3">
    <source>
        <dbReference type="SAM" id="Phobius"/>
    </source>
</evidence>
<comment type="similarity">
    <text evidence="1">Belongs to the LytR/CpsA/Psr (LCP) family.</text>
</comment>
<dbReference type="EMBL" id="FRCP01000012">
    <property type="protein sequence ID" value="SHM59398.1"/>
    <property type="molecule type" value="Genomic_DNA"/>
</dbReference>
<keyword evidence="6" id="KW-1185">Reference proteome</keyword>
<dbReference type="InterPro" id="IPR004474">
    <property type="entry name" value="LytR_CpsA_psr"/>
</dbReference>
<evidence type="ECO:0000256" key="2">
    <source>
        <dbReference type="SAM" id="MobiDB-lite"/>
    </source>
</evidence>
<dbReference type="PANTHER" id="PTHR33392">
    <property type="entry name" value="POLYISOPRENYL-TEICHOIC ACID--PEPTIDOGLYCAN TEICHOIC ACID TRANSFERASE TAGU"/>
    <property type="match status" value="1"/>
</dbReference>
<evidence type="ECO:0000259" key="4">
    <source>
        <dbReference type="Pfam" id="PF03816"/>
    </source>
</evidence>
<evidence type="ECO:0000256" key="1">
    <source>
        <dbReference type="ARBA" id="ARBA00006068"/>
    </source>
</evidence>
<accession>A0A1M7K2B8</accession>